<gene>
    <name evidence="2" type="ORF">EF834_10650</name>
</gene>
<evidence type="ECO:0000259" key="1">
    <source>
        <dbReference type="Pfam" id="PF06722"/>
    </source>
</evidence>
<sequence length="382" mass="39503">MRVAVVAGPEAGHAVPALGLCRKFVAAGDDPVFVSDGRWLDVARDIGVEARKLGGLAPRDFDDDSDSGAKLHSRAAHVSTALLPDLRDVAPDLVVSDVITVGGGMAAERLDIPWVELSPHPLYLPSKGLPPIGSGLAAGTGVRGRIRDAMLRAATAPHIRKGRAQRSEARLSVGLPAKDPGPAARMIATLPAVEVPRPDWPSNAHLVGPLVWEPSENVLEPPPGDGPLVVLAPSTASTGAGGMLDTAIQALDGLGVRMLVTLFETPETDLPDWVRAGYGRQDEMLRHASALVCGAGHGVLAKALLAGVPLVTVPGGGDQWEVANRIARQGSGVLIRPLSVDGLRDAVRRVLDDPAHSAAARDAAAGIADVEDPVAVCRAVLA</sequence>
<evidence type="ECO:0000313" key="2">
    <source>
        <dbReference type="EMBL" id="RVW03553.1"/>
    </source>
</evidence>
<dbReference type="GO" id="GO:0016758">
    <property type="term" value="F:hexosyltransferase activity"/>
    <property type="evidence" value="ECO:0007669"/>
    <property type="project" value="UniProtKB-ARBA"/>
</dbReference>
<dbReference type="PANTHER" id="PTHR48050">
    <property type="entry name" value="STEROL 3-BETA-GLUCOSYLTRANSFERASE"/>
    <property type="match status" value="1"/>
</dbReference>
<reference evidence="2 3" key="1">
    <citation type="submission" date="2018-11" db="EMBL/GenBank/DDBJ databases">
        <title>Rhodococcus spongicola sp. nov. and Rhodococcus xishaensis sp. nov. from marine sponges.</title>
        <authorList>
            <person name="Li L."/>
            <person name="Lin H.W."/>
        </authorList>
    </citation>
    <scope>NUCLEOTIDE SEQUENCE [LARGE SCALE GENOMIC DNA]</scope>
    <source>
        <strain evidence="2 3">LHW50502</strain>
    </source>
</reference>
<organism evidence="2 3">
    <name type="scientific">Rhodococcus spongiicola</name>
    <dbReference type="NCBI Taxonomy" id="2487352"/>
    <lineage>
        <taxon>Bacteria</taxon>
        <taxon>Bacillati</taxon>
        <taxon>Actinomycetota</taxon>
        <taxon>Actinomycetes</taxon>
        <taxon>Mycobacteriales</taxon>
        <taxon>Nocardiaceae</taxon>
        <taxon>Rhodococcus</taxon>
    </lineage>
</organism>
<dbReference type="OrthoDB" id="5241459at2"/>
<comment type="caution">
    <text evidence="2">The sequence shown here is derived from an EMBL/GenBank/DDBJ whole genome shotgun (WGS) entry which is preliminary data.</text>
</comment>
<name>A0A3S3B5B2_9NOCA</name>
<dbReference type="AlphaFoldDB" id="A0A3S3B5B2"/>
<protein>
    <submittedName>
        <fullName evidence="2">Glycosyl transferase</fullName>
    </submittedName>
</protein>
<dbReference type="GO" id="GO:0017000">
    <property type="term" value="P:antibiotic biosynthetic process"/>
    <property type="evidence" value="ECO:0007669"/>
    <property type="project" value="UniProtKB-ARBA"/>
</dbReference>
<evidence type="ECO:0000313" key="3">
    <source>
        <dbReference type="Proteomes" id="UP000284333"/>
    </source>
</evidence>
<dbReference type="EMBL" id="RKLN01000003">
    <property type="protein sequence ID" value="RVW03553.1"/>
    <property type="molecule type" value="Genomic_DNA"/>
</dbReference>
<keyword evidence="2" id="KW-0808">Transferase</keyword>
<dbReference type="CDD" id="cd03784">
    <property type="entry name" value="GT1_Gtf-like"/>
    <property type="match status" value="1"/>
</dbReference>
<proteinExistence type="predicted"/>
<keyword evidence="3" id="KW-1185">Reference proteome</keyword>
<accession>A0A3S3B5B2</accession>
<dbReference type="Pfam" id="PF06722">
    <property type="entry name" value="EryCIII-like_C"/>
    <property type="match status" value="1"/>
</dbReference>
<dbReference type="InterPro" id="IPR002213">
    <property type="entry name" value="UDP_glucos_trans"/>
</dbReference>
<dbReference type="RefSeq" id="WP_127947149.1">
    <property type="nucleotide sequence ID" value="NZ_RKLN01000003.1"/>
</dbReference>
<dbReference type="SUPFAM" id="SSF53756">
    <property type="entry name" value="UDP-Glycosyltransferase/glycogen phosphorylase"/>
    <property type="match status" value="1"/>
</dbReference>
<dbReference type="GO" id="GO:0008194">
    <property type="term" value="F:UDP-glycosyltransferase activity"/>
    <property type="evidence" value="ECO:0007669"/>
    <property type="project" value="InterPro"/>
</dbReference>
<dbReference type="InterPro" id="IPR050426">
    <property type="entry name" value="Glycosyltransferase_28"/>
</dbReference>
<dbReference type="PANTHER" id="PTHR48050:SF13">
    <property type="entry name" value="STEROL 3-BETA-GLUCOSYLTRANSFERASE UGT80A2"/>
    <property type="match status" value="1"/>
</dbReference>
<dbReference type="Proteomes" id="UP000284333">
    <property type="component" value="Unassembled WGS sequence"/>
</dbReference>
<feature type="domain" description="Erythromycin biosynthesis protein CIII-like C-terminal" evidence="1">
    <location>
        <begin position="268"/>
        <end position="376"/>
    </location>
</feature>
<dbReference type="InterPro" id="IPR010610">
    <property type="entry name" value="EryCIII-like_C"/>
</dbReference>
<dbReference type="Gene3D" id="3.40.50.2000">
    <property type="entry name" value="Glycogen Phosphorylase B"/>
    <property type="match status" value="2"/>
</dbReference>